<keyword evidence="2" id="KW-1003">Cell membrane</keyword>
<feature type="transmembrane region" description="Helical" evidence="6">
    <location>
        <begin position="250"/>
        <end position="268"/>
    </location>
</feature>
<feature type="domain" description="PhoU" evidence="7">
    <location>
        <begin position="358"/>
        <end position="445"/>
    </location>
</feature>
<comment type="subcellular location">
    <subcellularLocation>
        <location evidence="1">Cell membrane</location>
        <topology evidence="1">Multi-pass membrane protein</topology>
    </subcellularLocation>
</comment>
<reference evidence="8 9" key="1">
    <citation type="submission" date="2023-11" db="EMBL/GenBank/DDBJ databases">
        <title>Peredibacter starrii A3.12.</title>
        <authorList>
            <person name="Mitchell R.J."/>
        </authorList>
    </citation>
    <scope>NUCLEOTIDE SEQUENCE [LARGE SCALE GENOMIC DNA]</scope>
    <source>
        <strain evidence="8 9">A3.12</strain>
    </source>
</reference>
<dbReference type="InterPro" id="IPR026022">
    <property type="entry name" value="PhoU_dom"/>
</dbReference>
<dbReference type="Pfam" id="PF02690">
    <property type="entry name" value="Na_Pi_cotrans"/>
    <property type="match status" value="2"/>
</dbReference>
<organism evidence="8 9">
    <name type="scientific">Peredibacter starrii</name>
    <dbReference type="NCBI Taxonomy" id="28202"/>
    <lineage>
        <taxon>Bacteria</taxon>
        <taxon>Pseudomonadati</taxon>
        <taxon>Bdellovibrionota</taxon>
        <taxon>Bacteriovoracia</taxon>
        <taxon>Bacteriovoracales</taxon>
        <taxon>Bacteriovoracaceae</taxon>
        <taxon>Peredibacter</taxon>
    </lineage>
</organism>
<dbReference type="InterPro" id="IPR004633">
    <property type="entry name" value="NaPi_cotrn-rel/YqeW-like"/>
</dbReference>
<name>A0AAX4HL95_9BACT</name>
<feature type="transmembrane region" description="Helical" evidence="6">
    <location>
        <begin position="213"/>
        <end position="238"/>
    </location>
</feature>
<feature type="transmembrane region" description="Helical" evidence="6">
    <location>
        <begin position="6"/>
        <end position="25"/>
    </location>
</feature>
<keyword evidence="4 6" id="KW-1133">Transmembrane helix</keyword>
<feature type="transmembrane region" description="Helical" evidence="6">
    <location>
        <begin position="85"/>
        <end position="103"/>
    </location>
</feature>
<feature type="transmembrane region" description="Helical" evidence="6">
    <location>
        <begin position="133"/>
        <end position="155"/>
    </location>
</feature>
<evidence type="ECO:0000256" key="1">
    <source>
        <dbReference type="ARBA" id="ARBA00004651"/>
    </source>
</evidence>
<dbReference type="InterPro" id="IPR038078">
    <property type="entry name" value="PhoU-like_sf"/>
</dbReference>
<gene>
    <name evidence="8" type="ORF">SOO65_15140</name>
</gene>
<evidence type="ECO:0000256" key="5">
    <source>
        <dbReference type="ARBA" id="ARBA00023136"/>
    </source>
</evidence>
<evidence type="ECO:0000259" key="7">
    <source>
        <dbReference type="Pfam" id="PF01895"/>
    </source>
</evidence>
<dbReference type="SUPFAM" id="SSF109755">
    <property type="entry name" value="PhoU-like"/>
    <property type="match status" value="1"/>
</dbReference>
<feature type="transmembrane region" description="Helical" evidence="6">
    <location>
        <begin position="175"/>
        <end position="193"/>
    </location>
</feature>
<evidence type="ECO:0000256" key="6">
    <source>
        <dbReference type="SAM" id="Phobius"/>
    </source>
</evidence>
<dbReference type="NCBIfam" id="NF037997">
    <property type="entry name" value="Na_Pi_symport"/>
    <property type="match status" value="1"/>
</dbReference>
<dbReference type="InterPro" id="IPR003841">
    <property type="entry name" value="Na/Pi_transpt"/>
</dbReference>
<keyword evidence="3 6" id="KW-0812">Transmembrane</keyword>
<dbReference type="EMBL" id="CP139487">
    <property type="protein sequence ID" value="WPU64030.1"/>
    <property type="molecule type" value="Genomic_DNA"/>
</dbReference>
<evidence type="ECO:0000256" key="2">
    <source>
        <dbReference type="ARBA" id="ARBA00022475"/>
    </source>
</evidence>
<evidence type="ECO:0000256" key="3">
    <source>
        <dbReference type="ARBA" id="ARBA00022692"/>
    </source>
</evidence>
<dbReference type="Pfam" id="PF01895">
    <property type="entry name" value="PhoU"/>
    <property type="match status" value="1"/>
</dbReference>
<proteinExistence type="predicted"/>
<dbReference type="NCBIfam" id="TIGR00704">
    <property type="entry name" value="NaPi_cotrn_rel"/>
    <property type="match status" value="1"/>
</dbReference>
<evidence type="ECO:0000313" key="8">
    <source>
        <dbReference type="EMBL" id="WPU64030.1"/>
    </source>
</evidence>
<keyword evidence="5 6" id="KW-0472">Membrane</keyword>
<dbReference type="RefSeq" id="WP_321391961.1">
    <property type="nucleotide sequence ID" value="NZ_CP139487.1"/>
</dbReference>
<dbReference type="GO" id="GO:0044341">
    <property type="term" value="P:sodium-dependent phosphate transport"/>
    <property type="evidence" value="ECO:0007669"/>
    <property type="project" value="InterPro"/>
</dbReference>
<keyword evidence="9" id="KW-1185">Reference proteome</keyword>
<protein>
    <submittedName>
        <fullName evidence="8">Na/Pi cotransporter family protein</fullName>
    </submittedName>
</protein>
<evidence type="ECO:0000256" key="4">
    <source>
        <dbReference type="ARBA" id="ARBA00022989"/>
    </source>
</evidence>
<dbReference type="PANTHER" id="PTHR10010">
    <property type="entry name" value="SOLUTE CARRIER FAMILY 34 SODIUM PHOSPHATE , MEMBER 2-RELATED"/>
    <property type="match status" value="1"/>
</dbReference>
<sequence>MEAFTIIYTLLGGLGIFFFGMKFMSDGLQAVAGDVIRKIINSITSNRFMAVGVGLLVTCIIQSSSVTTVMTVGFVNAGLMNLTQAIGVIFGANIGTTITGWIISIKVDKYGLLLVGLGFIPGLFSKSEKWQHLGRAVLGVGLVFIGLQTMSSAFVPLRDNQAFLDSIAYFSGEHYGAYIASILMGCLLTMIVQSSSAMLGITMALATSGVIPYHTAVTLVLGENIGTTVTAILASIGATVNAKRAARAHALFNVFGVCVMLMILPYYFDIVNSLIPQDARYIAPDGSAPYVAQHIALAHTLFNLTATLLFIPFINQLAALVTKLTPDRAEKEVPHLLMLGDPSNMLPAASMAQAESEIKKMRDIVERMYKLNREFWFKDDYDPKMLAKIIDYERITDNIHKEITVFLCYVMEKPMSHHQSEQIQAMIKITDELESVADYIERLANYRDRFKSNEKLDGESRTEFFSFMDEVWVFFEMVSIGFQNSEDMDMSRIEAKSHELQLWADSMREKHLDRISKGNYLPVTALTYSDMVVALRKIRAHSLLMAGAIENFNSKHE</sequence>
<feature type="transmembrane region" description="Helical" evidence="6">
    <location>
        <begin position="46"/>
        <end position="65"/>
    </location>
</feature>
<accession>A0AAX4HL95</accession>
<dbReference type="GO" id="GO:0005886">
    <property type="term" value="C:plasma membrane"/>
    <property type="evidence" value="ECO:0007669"/>
    <property type="project" value="UniProtKB-SubCell"/>
</dbReference>
<dbReference type="KEGG" id="psti:SOO65_15140"/>
<evidence type="ECO:0000313" key="9">
    <source>
        <dbReference type="Proteomes" id="UP001324634"/>
    </source>
</evidence>
<dbReference type="AlphaFoldDB" id="A0AAX4HL95"/>
<dbReference type="PANTHER" id="PTHR10010:SF46">
    <property type="entry name" value="SODIUM-DEPENDENT PHOSPHATE TRANSPORT PROTEIN 2B"/>
    <property type="match status" value="1"/>
</dbReference>
<dbReference type="Proteomes" id="UP001324634">
    <property type="component" value="Chromosome"/>
</dbReference>
<feature type="transmembrane region" description="Helical" evidence="6">
    <location>
        <begin position="110"/>
        <end position="127"/>
    </location>
</feature>
<dbReference type="GO" id="GO:0005436">
    <property type="term" value="F:sodium:phosphate symporter activity"/>
    <property type="evidence" value="ECO:0007669"/>
    <property type="project" value="InterPro"/>
</dbReference>
<dbReference type="Gene3D" id="1.20.58.220">
    <property type="entry name" value="Phosphate transport system protein phou homolog 2, domain 2"/>
    <property type="match status" value="1"/>
</dbReference>